<feature type="non-terminal residue" evidence="1">
    <location>
        <position position="137"/>
    </location>
</feature>
<sequence>MSTSCYLDKDEGGKSVDESKYRGMIGSLLYLTASRPDIMFSVCMCARFQANPKESHLSAVKRIMRYLIGTQKMGLWYPRGTNCTLVGYSDSDFAGCKMDRKSTSGTCHLLGNSLVSWHSKKQASVALSTAEAEYVAA</sequence>
<dbReference type="Proteomes" id="UP000236291">
    <property type="component" value="Unassembled WGS sequence"/>
</dbReference>
<dbReference type="STRING" id="57577.A0A2K3JX75"/>
<organism evidence="1 2">
    <name type="scientific">Trifolium pratense</name>
    <name type="common">Red clover</name>
    <dbReference type="NCBI Taxonomy" id="57577"/>
    <lineage>
        <taxon>Eukaryota</taxon>
        <taxon>Viridiplantae</taxon>
        <taxon>Streptophyta</taxon>
        <taxon>Embryophyta</taxon>
        <taxon>Tracheophyta</taxon>
        <taxon>Spermatophyta</taxon>
        <taxon>Magnoliopsida</taxon>
        <taxon>eudicotyledons</taxon>
        <taxon>Gunneridae</taxon>
        <taxon>Pentapetalae</taxon>
        <taxon>rosids</taxon>
        <taxon>fabids</taxon>
        <taxon>Fabales</taxon>
        <taxon>Fabaceae</taxon>
        <taxon>Papilionoideae</taxon>
        <taxon>50 kb inversion clade</taxon>
        <taxon>NPAAA clade</taxon>
        <taxon>Hologalegina</taxon>
        <taxon>IRL clade</taxon>
        <taxon>Trifolieae</taxon>
        <taxon>Trifolium</taxon>
    </lineage>
</organism>
<dbReference type="AlphaFoldDB" id="A0A2K3JX75"/>
<accession>A0A2K3JX75</accession>
<comment type="caution">
    <text evidence="1">The sequence shown here is derived from an EMBL/GenBank/DDBJ whole genome shotgun (WGS) entry which is preliminary data.</text>
</comment>
<protein>
    <submittedName>
        <fullName evidence="1">Copia protein</fullName>
    </submittedName>
</protein>
<name>A0A2K3JX75_TRIPR</name>
<reference evidence="1 2" key="2">
    <citation type="journal article" date="2017" name="Front. Plant Sci.">
        <title>Gene Classification and Mining of Molecular Markers Useful in Red Clover (Trifolium pratense) Breeding.</title>
        <authorList>
            <person name="Istvanek J."/>
            <person name="Dluhosova J."/>
            <person name="Dluhos P."/>
            <person name="Patkova L."/>
            <person name="Nedelnik J."/>
            <person name="Repkova J."/>
        </authorList>
    </citation>
    <scope>NUCLEOTIDE SEQUENCE [LARGE SCALE GENOMIC DNA]</scope>
    <source>
        <strain evidence="2">cv. Tatra</strain>
        <tissue evidence="1">Young leaves</tissue>
    </source>
</reference>
<dbReference type="EMBL" id="ASHM01078940">
    <property type="protein sequence ID" value="PNX58596.1"/>
    <property type="molecule type" value="Genomic_DNA"/>
</dbReference>
<dbReference type="PANTHER" id="PTHR11439">
    <property type="entry name" value="GAG-POL-RELATED RETROTRANSPOSON"/>
    <property type="match status" value="1"/>
</dbReference>
<evidence type="ECO:0000313" key="2">
    <source>
        <dbReference type="Proteomes" id="UP000236291"/>
    </source>
</evidence>
<dbReference type="CDD" id="cd09272">
    <property type="entry name" value="RNase_HI_RT_Ty1"/>
    <property type="match status" value="1"/>
</dbReference>
<reference evidence="1 2" key="1">
    <citation type="journal article" date="2014" name="Am. J. Bot.">
        <title>Genome assembly and annotation for red clover (Trifolium pratense; Fabaceae).</title>
        <authorList>
            <person name="Istvanek J."/>
            <person name="Jaros M."/>
            <person name="Krenek A."/>
            <person name="Repkova J."/>
        </authorList>
    </citation>
    <scope>NUCLEOTIDE SEQUENCE [LARGE SCALE GENOMIC DNA]</scope>
    <source>
        <strain evidence="2">cv. Tatra</strain>
        <tissue evidence="1">Young leaves</tissue>
    </source>
</reference>
<dbReference type="PANTHER" id="PTHR11439:SF442">
    <property type="entry name" value="CYSTEINE-RICH RLK (RECEPTOR-LIKE PROTEIN KINASE) 8"/>
    <property type="match status" value="1"/>
</dbReference>
<proteinExistence type="predicted"/>
<gene>
    <name evidence="1" type="ORF">L195_g050990</name>
</gene>
<evidence type="ECO:0000313" key="1">
    <source>
        <dbReference type="EMBL" id="PNX58596.1"/>
    </source>
</evidence>